<feature type="region of interest" description="Disordered" evidence="1">
    <location>
        <begin position="45"/>
        <end position="79"/>
    </location>
</feature>
<reference evidence="2 3" key="1">
    <citation type="submission" date="2024-07" db="EMBL/GenBank/DDBJ databases">
        <title>Draft sequence of the Neodothiora populina.</title>
        <authorList>
            <person name="Drown D.D."/>
            <person name="Schuette U.S."/>
            <person name="Buechlein A.B."/>
            <person name="Rusch D.R."/>
            <person name="Winton L.W."/>
            <person name="Adams G.A."/>
        </authorList>
    </citation>
    <scope>NUCLEOTIDE SEQUENCE [LARGE SCALE GENOMIC DNA]</scope>
    <source>
        <strain evidence="2 3">CPC 39397</strain>
    </source>
</reference>
<dbReference type="PANTHER" id="PTHR37490">
    <property type="entry name" value="EXPRESSED PROTEIN"/>
    <property type="match status" value="1"/>
</dbReference>
<sequence>MFTSRRYAPLFLAAFTTFVFFLLFQTTGLHDSLQHVPQAVGLGAVDESAEEKSTTPEETATDTTTKERPPEYANPNPLFVPGTAKPVGYEYSKTVVIPRLARENTSWIEEQLGDILHPNGPLRTAQYVVDDSHAELHPPKNKGHEVMVYLSYIIDHYDDLPDVAMFMHSHRYAWHNNDVLDYDAATMIRYLSAERVTREGYMNLRCHWDPGCPEWLHPGALEKNYEKQEETLIAESWSELFPFDPIPSVLSQPCCAQFALSKERMLALPLSRYIFYRDWLLRTPLSDYLSGRVWEYLWQYIFTGHNVECPAMHACYCDGYGLCFGGPDQFQGWFDMRYSLREIENELSDWRMKNDAIEAAKEAGTLDESSMLEIPELGRDEVLIAQTDALRSELDRLKKQAWERGRYAQVRAEEVGRPYNEGDGF</sequence>
<protein>
    <submittedName>
        <fullName evidence="2">Uncharacterized protein</fullName>
    </submittedName>
</protein>
<dbReference type="InterPro" id="IPR021838">
    <property type="entry name" value="DUF3431"/>
</dbReference>
<gene>
    <name evidence="2" type="ORF">AAFC00_001353</name>
</gene>
<evidence type="ECO:0000313" key="3">
    <source>
        <dbReference type="Proteomes" id="UP001562354"/>
    </source>
</evidence>
<organism evidence="2 3">
    <name type="scientific">Neodothiora populina</name>
    <dbReference type="NCBI Taxonomy" id="2781224"/>
    <lineage>
        <taxon>Eukaryota</taxon>
        <taxon>Fungi</taxon>
        <taxon>Dikarya</taxon>
        <taxon>Ascomycota</taxon>
        <taxon>Pezizomycotina</taxon>
        <taxon>Dothideomycetes</taxon>
        <taxon>Dothideomycetidae</taxon>
        <taxon>Dothideales</taxon>
        <taxon>Dothioraceae</taxon>
        <taxon>Neodothiora</taxon>
    </lineage>
</organism>
<dbReference type="PANTHER" id="PTHR37490:SF3">
    <property type="entry name" value="DUF3431 DOMAIN CONTAINING PROTEIN"/>
    <property type="match status" value="1"/>
</dbReference>
<dbReference type="Pfam" id="PF11913">
    <property type="entry name" value="DUF3431"/>
    <property type="match status" value="1"/>
</dbReference>
<proteinExistence type="predicted"/>
<dbReference type="GeneID" id="95975056"/>
<dbReference type="RefSeq" id="XP_069204000.1">
    <property type="nucleotide sequence ID" value="XM_069340533.1"/>
</dbReference>
<name>A0ABR3PNL1_9PEZI</name>
<dbReference type="Proteomes" id="UP001562354">
    <property type="component" value="Unassembled WGS sequence"/>
</dbReference>
<evidence type="ECO:0000313" key="2">
    <source>
        <dbReference type="EMBL" id="KAL1311151.1"/>
    </source>
</evidence>
<accession>A0ABR3PNL1</accession>
<comment type="caution">
    <text evidence="2">The sequence shown here is derived from an EMBL/GenBank/DDBJ whole genome shotgun (WGS) entry which is preliminary data.</text>
</comment>
<keyword evidence="3" id="KW-1185">Reference proteome</keyword>
<evidence type="ECO:0000256" key="1">
    <source>
        <dbReference type="SAM" id="MobiDB-lite"/>
    </source>
</evidence>
<dbReference type="EMBL" id="JBFMKM010000003">
    <property type="protein sequence ID" value="KAL1311151.1"/>
    <property type="molecule type" value="Genomic_DNA"/>
</dbReference>